<evidence type="ECO:0000313" key="2">
    <source>
        <dbReference type="Proteomes" id="UP001162483"/>
    </source>
</evidence>
<dbReference type="EMBL" id="CATNWA010014235">
    <property type="protein sequence ID" value="CAI9569372.1"/>
    <property type="molecule type" value="Genomic_DNA"/>
</dbReference>
<evidence type="ECO:0000313" key="1">
    <source>
        <dbReference type="EMBL" id="CAI9569372.1"/>
    </source>
</evidence>
<proteinExistence type="predicted"/>
<sequence>MIGTSHSGHRIAVLDAPRERVQAGSREDVYKWPPAPALLPSGCLYTWAGWEVI</sequence>
<keyword evidence="2" id="KW-1185">Reference proteome</keyword>
<accession>A0ABN9DE59</accession>
<feature type="non-terminal residue" evidence="1">
    <location>
        <position position="53"/>
    </location>
</feature>
<gene>
    <name evidence="1" type="ORF">SPARVUS_LOCUS6911704</name>
</gene>
<name>A0ABN9DE59_9NEOB</name>
<organism evidence="1 2">
    <name type="scientific">Staurois parvus</name>
    <dbReference type="NCBI Taxonomy" id="386267"/>
    <lineage>
        <taxon>Eukaryota</taxon>
        <taxon>Metazoa</taxon>
        <taxon>Chordata</taxon>
        <taxon>Craniata</taxon>
        <taxon>Vertebrata</taxon>
        <taxon>Euteleostomi</taxon>
        <taxon>Amphibia</taxon>
        <taxon>Batrachia</taxon>
        <taxon>Anura</taxon>
        <taxon>Neobatrachia</taxon>
        <taxon>Ranoidea</taxon>
        <taxon>Ranidae</taxon>
        <taxon>Staurois</taxon>
    </lineage>
</organism>
<reference evidence="1" key="1">
    <citation type="submission" date="2023-05" db="EMBL/GenBank/DDBJ databases">
        <authorList>
            <person name="Stuckert A."/>
        </authorList>
    </citation>
    <scope>NUCLEOTIDE SEQUENCE</scope>
</reference>
<dbReference type="Proteomes" id="UP001162483">
    <property type="component" value="Unassembled WGS sequence"/>
</dbReference>
<comment type="caution">
    <text evidence="1">The sequence shown here is derived from an EMBL/GenBank/DDBJ whole genome shotgun (WGS) entry which is preliminary data.</text>
</comment>
<protein>
    <submittedName>
        <fullName evidence="1">Uncharacterized protein</fullName>
    </submittedName>
</protein>